<evidence type="ECO:0000256" key="3">
    <source>
        <dbReference type="SAM" id="MobiDB-lite"/>
    </source>
</evidence>
<proteinExistence type="predicted"/>
<evidence type="ECO:0000259" key="4">
    <source>
        <dbReference type="PROSITE" id="PS51462"/>
    </source>
</evidence>
<name>A0ABS8NP78_9BACT</name>
<evidence type="ECO:0000256" key="1">
    <source>
        <dbReference type="ARBA" id="ARBA00001946"/>
    </source>
</evidence>
<dbReference type="PROSITE" id="PS51462">
    <property type="entry name" value="NUDIX"/>
    <property type="match status" value="1"/>
</dbReference>
<feature type="compositionally biased region" description="Low complexity" evidence="3">
    <location>
        <begin position="1"/>
        <end position="11"/>
    </location>
</feature>
<dbReference type="Gene3D" id="3.90.79.10">
    <property type="entry name" value="Nucleoside Triphosphate Pyrophosphohydrolase"/>
    <property type="match status" value="1"/>
</dbReference>
<comment type="caution">
    <text evidence="5">The sequence shown here is derived from an EMBL/GenBank/DDBJ whole genome shotgun (WGS) entry which is preliminary data.</text>
</comment>
<gene>
    <name evidence="5" type="ORF">LOC71_23725</name>
</gene>
<feature type="region of interest" description="Disordered" evidence="3">
    <location>
        <begin position="1"/>
        <end position="93"/>
    </location>
</feature>
<dbReference type="InterPro" id="IPR000086">
    <property type="entry name" value="NUDIX_hydrolase_dom"/>
</dbReference>
<keyword evidence="6" id="KW-1185">Reference proteome</keyword>
<dbReference type="RefSeq" id="WP_230276925.1">
    <property type="nucleotide sequence ID" value="NZ_JAJKFW010000064.1"/>
</dbReference>
<dbReference type="EMBL" id="JAJKFW010000064">
    <property type="protein sequence ID" value="MCC9645300.1"/>
    <property type="molecule type" value="Genomic_DNA"/>
</dbReference>
<dbReference type="Proteomes" id="UP001430306">
    <property type="component" value="Unassembled WGS sequence"/>
</dbReference>
<dbReference type="PANTHER" id="PTHR43046">
    <property type="entry name" value="GDP-MANNOSE MANNOSYL HYDROLASE"/>
    <property type="match status" value="1"/>
</dbReference>
<reference evidence="5" key="1">
    <citation type="submission" date="2021-11" db="EMBL/GenBank/DDBJ databases">
        <title>Genome sequence.</title>
        <authorList>
            <person name="Sun Q."/>
        </authorList>
    </citation>
    <scope>NUCLEOTIDE SEQUENCE</scope>
    <source>
        <strain evidence="5">JC740</strain>
    </source>
</reference>
<dbReference type="CDD" id="cd04681">
    <property type="entry name" value="NUDIX_Hydrolase"/>
    <property type="match status" value="1"/>
</dbReference>
<accession>A0ABS8NP78</accession>
<evidence type="ECO:0000313" key="6">
    <source>
        <dbReference type="Proteomes" id="UP001430306"/>
    </source>
</evidence>
<evidence type="ECO:0000256" key="2">
    <source>
        <dbReference type="ARBA" id="ARBA00022801"/>
    </source>
</evidence>
<keyword evidence="2" id="KW-0378">Hydrolase</keyword>
<dbReference type="Pfam" id="PF00293">
    <property type="entry name" value="NUDIX"/>
    <property type="match status" value="1"/>
</dbReference>
<dbReference type="InterPro" id="IPR015797">
    <property type="entry name" value="NUDIX_hydrolase-like_dom_sf"/>
</dbReference>
<feature type="compositionally biased region" description="Basic residues" evidence="3">
    <location>
        <begin position="59"/>
        <end position="78"/>
    </location>
</feature>
<feature type="compositionally biased region" description="Basic residues" evidence="3">
    <location>
        <begin position="29"/>
        <end position="52"/>
    </location>
</feature>
<organism evidence="5 6">
    <name type="scientific">Rhodopirellula halodulae</name>
    <dbReference type="NCBI Taxonomy" id="2894198"/>
    <lineage>
        <taxon>Bacteria</taxon>
        <taxon>Pseudomonadati</taxon>
        <taxon>Planctomycetota</taxon>
        <taxon>Planctomycetia</taxon>
        <taxon>Pirellulales</taxon>
        <taxon>Pirellulaceae</taxon>
        <taxon>Rhodopirellula</taxon>
    </lineage>
</organism>
<protein>
    <submittedName>
        <fullName evidence="5">NUDIX domain-containing protein</fullName>
    </submittedName>
</protein>
<dbReference type="SUPFAM" id="SSF55811">
    <property type="entry name" value="Nudix"/>
    <property type="match status" value="1"/>
</dbReference>
<comment type="cofactor">
    <cofactor evidence="1">
        <name>Mg(2+)</name>
        <dbReference type="ChEBI" id="CHEBI:18420"/>
    </cofactor>
</comment>
<feature type="domain" description="Nudix hydrolase" evidence="4">
    <location>
        <begin position="130"/>
        <end position="264"/>
    </location>
</feature>
<evidence type="ECO:0000313" key="5">
    <source>
        <dbReference type="EMBL" id="MCC9645300.1"/>
    </source>
</evidence>
<dbReference type="PANTHER" id="PTHR43046:SF14">
    <property type="entry name" value="MUTT_NUDIX FAMILY PROTEIN"/>
    <property type="match status" value="1"/>
</dbReference>
<sequence>MKKKPSVSTVRKSSKKSRKASANAQTKTKSQRKSVKKSSKKSTKKSAQKSAKHSSVSPHTRKSTTSRKAAKKSVRKSTAKSVRSRSTPRPASEEAIEDAFRFCPSCQAPNQSPGTIPFRCEQCGFAFFFGPVAAVGGLIVNQDQELLLVRRARDPGKGQWGLPGGFVDRGESIEDALRREVTEETQLTIASLRLLTTGPNHYTYQGVTADVVDLFFVCRVEDEDSVELEPTELSDYRWCVPTKRELNNMAFPSNRIAVEQWLRERKSNHS</sequence>
<dbReference type="InterPro" id="IPR020476">
    <property type="entry name" value="Nudix_hydrolase"/>
</dbReference>
<dbReference type="PRINTS" id="PR00502">
    <property type="entry name" value="NUDIXFAMILY"/>
</dbReference>